<gene>
    <name evidence="2" type="ORF">BW733_16950</name>
</gene>
<dbReference type="OrthoDB" id="4423907at2"/>
<dbReference type="AlphaFoldDB" id="A0A1Q2D1K9"/>
<feature type="domain" description="SnoaL-like" evidence="1">
    <location>
        <begin position="10"/>
        <end position="92"/>
    </location>
</feature>
<keyword evidence="3" id="KW-1185">Reference proteome</keyword>
<dbReference type="InterPro" id="IPR032710">
    <property type="entry name" value="NTF2-like_dom_sf"/>
</dbReference>
<organism evidence="2 3">
    <name type="scientific">Tessaracoccus flavescens</name>
    <dbReference type="NCBI Taxonomy" id="399497"/>
    <lineage>
        <taxon>Bacteria</taxon>
        <taxon>Bacillati</taxon>
        <taxon>Actinomycetota</taxon>
        <taxon>Actinomycetes</taxon>
        <taxon>Propionibacteriales</taxon>
        <taxon>Propionibacteriaceae</taxon>
        <taxon>Tessaracoccus</taxon>
    </lineage>
</organism>
<dbReference type="Pfam" id="PF12680">
    <property type="entry name" value="SnoaL_2"/>
    <property type="match status" value="1"/>
</dbReference>
<reference evidence="2 3" key="1">
    <citation type="journal article" date="2008" name="Int. J. Syst. Evol. Microbiol.">
        <title>Tessaracoccus flavescens sp. nov., isolated from marine sediment.</title>
        <authorList>
            <person name="Lee D.W."/>
            <person name="Lee S.D."/>
        </authorList>
    </citation>
    <scope>NUCLEOTIDE SEQUENCE [LARGE SCALE GENOMIC DNA]</scope>
    <source>
        <strain evidence="2 3">SST-39T</strain>
    </source>
</reference>
<dbReference type="SUPFAM" id="SSF54427">
    <property type="entry name" value="NTF2-like"/>
    <property type="match status" value="1"/>
</dbReference>
<dbReference type="EMBL" id="CP019607">
    <property type="protein sequence ID" value="AQP52258.1"/>
    <property type="molecule type" value="Genomic_DNA"/>
</dbReference>
<dbReference type="Proteomes" id="UP000188235">
    <property type="component" value="Chromosome"/>
</dbReference>
<dbReference type="InterPro" id="IPR037401">
    <property type="entry name" value="SnoaL-like"/>
</dbReference>
<protein>
    <recommendedName>
        <fullName evidence="1">SnoaL-like domain-containing protein</fullName>
    </recommendedName>
</protein>
<proteinExistence type="predicted"/>
<accession>A0A1Q2D1K9</accession>
<name>A0A1Q2D1K9_9ACTN</name>
<evidence type="ECO:0000259" key="1">
    <source>
        <dbReference type="Pfam" id="PF12680"/>
    </source>
</evidence>
<sequence>MSTAHDFFSEYTKALLARDADRIADLYAVPALILFPGSSTPVSDRAQTRDFFSSAMGQYDGVEVARPEIDVVAATDNSIWADVTWHYHPGAAPERNMYQLILDGEKWRIAVLTPLLL</sequence>
<dbReference type="RefSeq" id="WP_077352329.1">
    <property type="nucleotide sequence ID" value="NZ_CP019607.1"/>
</dbReference>
<dbReference type="KEGG" id="tfa:BW733_16950"/>
<dbReference type="Gene3D" id="3.10.450.50">
    <property type="match status" value="1"/>
</dbReference>
<evidence type="ECO:0000313" key="3">
    <source>
        <dbReference type="Proteomes" id="UP000188235"/>
    </source>
</evidence>
<evidence type="ECO:0000313" key="2">
    <source>
        <dbReference type="EMBL" id="AQP52258.1"/>
    </source>
</evidence>